<dbReference type="PROSITE" id="PS51293">
    <property type="entry name" value="SANT"/>
    <property type="match status" value="2"/>
</dbReference>
<feature type="region of interest" description="Disordered" evidence="2">
    <location>
        <begin position="1065"/>
        <end position="1086"/>
    </location>
</feature>
<gene>
    <name evidence="4" type="ORF">O6P43_008614</name>
</gene>
<dbReference type="SUPFAM" id="SSF46689">
    <property type="entry name" value="Homeodomain-like"/>
    <property type="match status" value="2"/>
</dbReference>
<reference evidence="4" key="1">
    <citation type="journal article" date="2023" name="Science">
        <title>Elucidation of the pathway for biosynthesis of saponin adjuvants from the soapbark tree.</title>
        <authorList>
            <person name="Reed J."/>
            <person name="Orme A."/>
            <person name="El-Demerdash A."/>
            <person name="Owen C."/>
            <person name="Martin L.B.B."/>
            <person name="Misra R.C."/>
            <person name="Kikuchi S."/>
            <person name="Rejzek M."/>
            <person name="Martin A.C."/>
            <person name="Harkess A."/>
            <person name="Leebens-Mack J."/>
            <person name="Louveau T."/>
            <person name="Stephenson M.J."/>
            <person name="Osbourn A."/>
        </authorList>
    </citation>
    <scope>NUCLEOTIDE SEQUENCE</scope>
    <source>
        <strain evidence="4">S10</strain>
    </source>
</reference>
<dbReference type="InterPro" id="IPR017884">
    <property type="entry name" value="SANT_dom"/>
</dbReference>
<evidence type="ECO:0000313" key="4">
    <source>
        <dbReference type="EMBL" id="KAJ7970426.1"/>
    </source>
</evidence>
<dbReference type="InterPro" id="IPR009057">
    <property type="entry name" value="Homeodomain-like_sf"/>
</dbReference>
<dbReference type="Pfam" id="PF00249">
    <property type="entry name" value="Myb_DNA-binding"/>
    <property type="match status" value="2"/>
</dbReference>
<dbReference type="PANTHER" id="PTHR47340">
    <property type="entry name" value="DUPLICATED HOMEODOMAIN-LIKE SUPERFAMILY PROTEIN"/>
    <property type="match status" value="1"/>
</dbReference>
<dbReference type="Proteomes" id="UP001163823">
    <property type="component" value="Chromosome 4"/>
</dbReference>
<feature type="region of interest" description="Disordered" evidence="2">
    <location>
        <begin position="29"/>
        <end position="61"/>
    </location>
</feature>
<evidence type="ECO:0000256" key="1">
    <source>
        <dbReference type="SAM" id="Coils"/>
    </source>
</evidence>
<dbReference type="KEGG" id="qsa:O6P43_008614"/>
<keyword evidence="4" id="KW-0675">Receptor</keyword>
<feature type="compositionally biased region" description="Basic and acidic residues" evidence="2">
    <location>
        <begin position="30"/>
        <end position="43"/>
    </location>
</feature>
<dbReference type="SMART" id="SM00717">
    <property type="entry name" value="SANT"/>
    <property type="match status" value="2"/>
</dbReference>
<dbReference type="PANTHER" id="PTHR47340:SF1">
    <property type="entry name" value="DUPLICATED HOMEODOMAIN-LIKE SUPERFAMILY PROTEIN"/>
    <property type="match status" value="1"/>
</dbReference>
<feature type="domain" description="SANT" evidence="3">
    <location>
        <begin position="799"/>
        <end position="850"/>
    </location>
</feature>
<keyword evidence="5" id="KW-1185">Reference proteome</keyword>
<accession>A0AAD7M7R7</accession>
<feature type="coiled-coil region" evidence="1">
    <location>
        <begin position="420"/>
        <end position="447"/>
    </location>
</feature>
<evidence type="ECO:0000313" key="5">
    <source>
        <dbReference type="Proteomes" id="UP001163823"/>
    </source>
</evidence>
<name>A0AAD7M7R7_QUISA</name>
<sequence length="1694" mass="185760">MPPEPLPWDRKDCFMERKHERSDSLVSVGRWRDSSHQGSREFNRWGSADFRRPPGHGKQAGWHLFPEESGHGYLSRTSEKMLKDESCRPSVSWGDGKYGRIGRDNRGSFSQREWLGHSWEINNGSPNLSMRLPYVNNEQRSVDDLQPSPSHPHSDFVTCEQHHLHDRVGVVNGSGTGQRCDSENLLGSIDWKPLKWTRSASLSSRGSGFSHSSSSRSIGGMDFDETKVELQPKNATPVQSTSGDTAACVTSAAPSEEMTSRKKPRLGWGEGLAKYEKKRVEGPDVGANKDGPVISVGNTEPFHSLGSVLLDKSPKITGFSGCASPATPSSVACSSSPGVEDKLFEKTSIIDNDASILSSSPSPGSQNHLQNLTFNLEMLDNDSLASMGSSIIGLLQSDDPGCVGSNSVRSTALNKLLIWKADISKVLEVTESEIDSLENELKTLKSEPRGSCPCPASSSSLPAGNNAKSCEENAGESHMISRLAPLQIVSSGDKSGEMMPLLTDNLHSINENENDEDIDSPGTATSKFVEPFTLAKAVSSCDAAKTKICSGELDAVQSTGMELTCLVPCNNRDREEARASGYGDGNMFIEGKDSMALSSCSSLRDNTGDIMFDTIIASNKETSNRASEVLNKLLQRNCCKTANLGDTNDLCYQNDALIKEKFAARKRLLRFNERVITLKFKAFRHQWKEDMHLLSVRKCRPKSHKKLEVCSRTTNSNYQKHRSSLCSRFSCPAGSRSLVPTSEIISFTTKLLADSQVKHYRDNLKMPAMILDKNEKMVSRFISNNGLVEDPLAFEKERALINPWTPAEKEIFLNKLANYGKDFRKVASFLDHKTTADCVEFYYKNHKSDCFKKIKKQDVSKQGKSFSAKTNLLASGNLEILSAASVMAGHADGIGGNYQKMRSRRFLLGGYGDRKTSRGDDGVWERSNSIDLVGDERETVAADVLAGICGSLSSEAMSSCITSSVDPAEHFRDRKCLKVKSVVKQALTPDLTQNVDDETCSDESCGEMNCSYWTDEEKSAFLQAVSSYGNDFAMISQSIGTKSRDQCKVFFSKVRKVLGLDFMRPRPENVESPVSDDANGGGSDKGDACIVKTGSAVGIDKLGTKMDEDMQLSVMKKYHDKSDLVEASGLSTDLTRSKEINRTREVVHENADYVDNLVSDAHPMKGHSNISCRSDKQSTLALAQTTMMVLPSMEIEIDKTNELANVVAKSVSAGEAMEPGVSNSVLVVESKLVSEVASEGPGNELERQDLSLSENVVDDRDEDKCVGDASCVIESKISAHDSSMTGNTSHLAVDSSCLGSNLDKPHVVVLPTENSLVTANSMTQDSAAFQTEMVVCQDRLSSTLDFQESRDMQCHKSIRNSDYHQHLSGLHLVDHGEPSNIRGYPLQRSVKKEVTGDVSCSSSVTELPLLSRKIDRASDHLRTHSWSSSDSEKTCKNGDVKLFGQILTNPSSVQKPNPNTHENEENGTHHTKSSNKCSSRKFSAHHNVEGNSTFLKFDHNNYMGLENVPLRSYGFWDGNRIQTGFSSLPDSALLLAKYPAAFCNYPTSSTKLEEQAFQVVAKSTERHLNSVSAFTTREVNSSNAVVDYQLYRSRDCPIVQPFTVDMKHQQDIFSDKQRRNGFEAFSSLQQQERGSVGINGIGRPGILVGGSCSGVSDPVAAIKMHYANTNQYGGQTGTIIREDGAWVGKGETRR</sequence>
<feature type="domain" description="SANT" evidence="3">
    <location>
        <begin position="1013"/>
        <end position="1059"/>
    </location>
</feature>
<feature type="compositionally biased region" description="Polar residues" evidence="2">
    <location>
        <begin position="1448"/>
        <end position="1460"/>
    </location>
</feature>
<comment type="caution">
    <text evidence="4">The sequence shown here is derived from an EMBL/GenBank/DDBJ whole genome shotgun (WGS) entry which is preliminary data.</text>
</comment>
<dbReference type="Gene3D" id="1.10.10.60">
    <property type="entry name" value="Homeodomain-like"/>
    <property type="match status" value="1"/>
</dbReference>
<dbReference type="Gene3D" id="1.20.58.1880">
    <property type="match status" value="1"/>
</dbReference>
<evidence type="ECO:0000259" key="3">
    <source>
        <dbReference type="PROSITE" id="PS51293"/>
    </source>
</evidence>
<dbReference type="CDD" id="cd00167">
    <property type="entry name" value="SANT"/>
    <property type="match status" value="1"/>
</dbReference>
<dbReference type="EMBL" id="JARAOO010000004">
    <property type="protein sequence ID" value="KAJ7970426.1"/>
    <property type="molecule type" value="Genomic_DNA"/>
</dbReference>
<organism evidence="4 5">
    <name type="scientific">Quillaja saponaria</name>
    <name type="common">Soap bark tree</name>
    <dbReference type="NCBI Taxonomy" id="32244"/>
    <lineage>
        <taxon>Eukaryota</taxon>
        <taxon>Viridiplantae</taxon>
        <taxon>Streptophyta</taxon>
        <taxon>Embryophyta</taxon>
        <taxon>Tracheophyta</taxon>
        <taxon>Spermatophyta</taxon>
        <taxon>Magnoliopsida</taxon>
        <taxon>eudicotyledons</taxon>
        <taxon>Gunneridae</taxon>
        <taxon>Pentapetalae</taxon>
        <taxon>rosids</taxon>
        <taxon>fabids</taxon>
        <taxon>Fabales</taxon>
        <taxon>Quillajaceae</taxon>
        <taxon>Quillaja</taxon>
    </lineage>
</organism>
<keyword evidence="1" id="KW-0175">Coiled coil</keyword>
<feature type="region of interest" description="Disordered" evidence="2">
    <location>
        <begin position="1448"/>
        <end position="1481"/>
    </location>
</feature>
<dbReference type="InterPro" id="IPR001005">
    <property type="entry name" value="SANT/Myb"/>
</dbReference>
<proteinExistence type="predicted"/>
<evidence type="ECO:0000256" key="2">
    <source>
        <dbReference type="SAM" id="MobiDB-lite"/>
    </source>
</evidence>
<feature type="compositionally biased region" description="Basic residues" evidence="2">
    <location>
        <begin position="1469"/>
        <end position="1481"/>
    </location>
</feature>
<protein>
    <submittedName>
        <fullName evidence="4">Nuclear receptor corepressor 1</fullName>
    </submittedName>
</protein>